<dbReference type="AlphaFoldDB" id="A0AAD7E932"/>
<dbReference type="Proteomes" id="UP001218218">
    <property type="component" value="Unassembled WGS sequence"/>
</dbReference>
<accession>A0AAD7E932</accession>
<keyword evidence="3" id="KW-1185">Reference proteome</keyword>
<evidence type="ECO:0000313" key="3">
    <source>
        <dbReference type="Proteomes" id="UP001218218"/>
    </source>
</evidence>
<name>A0AAD7E932_9AGAR</name>
<protein>
    <submittedName>
        <fullName evidence="2">Uncharacterized protein</fullName>
    </submittedName>
</protein>
<feature type="compositionally biased region" description="Polar residues" evidence="1">
    <location>
        <begin position="157"/>
        <end position="172"/>
    </location>
</feature>
<proteinExistence type="predicted"/>
<feature type="region of interest" description="Disordered" evidence="1">
    <location>
        <begin position="157"/>
        <end position="189"/>
    </location>
</feature>
<evidence type="ECO:0000256" key="1">
    <source>
        <dbReference type="SAM" id="MobiDB-lite"/>
    </source>
</evidence>
<sequence>MSQNTLPQPTLTDVSHKHVLGKEHVSVRVGEAKGLWFQPRFIKESKVFYKVNEDISWVDDPDNKINGLLSGFPVAILIAKDLVMPVTHSRNSLEETKKTDAASAASSGGFLNYRAYSNGYIIKIPGPQVFSTDADETQLMPVALPASFFIPDDEYNNTVNGTQPSEGVNSSPADGVHAPAGGSTPVAPTITQDKMQEVLTKMLNEKVAELFKTMTPAAGAGAGGSTS</sequence>
<gene>
    <name evidence="2" type="ORF">DFH08DRAFT_977619</name>
</gene>
<organism evidence="2 3">
    <name type="scientific">Mycena albidolilacea</name>
    <dbReference type="NCBI Taxonomy" id="1033008"/>
    <lineage>
        <taxon>Eukaryota</taxon>
        <taxon>Fungi</taxon>
        <taxon>Dikarya</taxon>
        <taxon>Basidiomycota</taxon>
        <taxon>Agaricomycotina</taxon>
        <taxon>Agaricomycetes</taxon>
        <taxon>Agaricomycetidae</taxon>
        <taxon>Agaricales</taxon>
        <taxon>Marasmiineae</taxon>
        <taxon>Mycenaceae</taxon>
        <taxon>Mycena</taxon>
    </lineage>
</organism>
<dbReference type="EMBL" id="JARIHO010000112">
    <property type="protein sequence ID" value="KAJ7302773.1"/>
    <property type="molecule type" value="Genomic_DNA"/>
</dbReference>
<reference evidence="2" key="1">
    <citation type="submission" date="2023-03" db="EMBL/GenBank/DDBJ databases">
        <title>Massive genome expansion in bonnet fungi (Mycena s.s.) driven by repeated elements and novel gene families across ecological guilds.</title>
        <authorList>
            <consortium name="Lawrence Berkeley National Laboratory"/>
            <person name="Harder C.B."/>
            <person name="Miyauchi S."/>
            <person name="Viragh M."/>
            <person name="Kuo A."/>
            <person name="Thoen E."/>
            <person name="Andreopoulos B."/>
            <person name="Lu D."/>
            <person name="Skrede I."/>
            <person name="Drula E."/>
            <person name="Henrissat B."/>
            <person name="Morin E."/>
            <person name="Kohler A."/>
            <person name="Barry K."/>
            <person name="LaButti K."/>
            <person name="Morin E."/>
            <person name="Salamov A."/>
            <person name="Lipzen A."/>
            <person name="Mereny Z."/>
            <person name="Hegedus B."/>
            <person name="Baldrian P."/>
            <person name="Stursova M."/>
            <person name="Weitz H."/>
            <person name="Taylor A."/>
            <person name="Grigoriev I.V."/>
            <person name="Nagy L.G."/>
            <person name="Martin F."/>
            <person name="Kauserud H."/>
        </authorList>
    </citation>
    <scope>NUCLEOTIDE SEQUENCE</scope>
    <source>
        <strain evidence="2">CBHHK002</strain>
    </source>
</reference>
<evidence type="ECO:0000313" key="2">
    <source>
        <dbReference type="EMBL" id="KAJ7302773.1"/>
    </source>
</evidence>
<comment type="caution">
    <text evidence="2">The sequence shown here is derived from an EMBL/GenBank/DDBJ whole genome shotgun (WGS) entry which is preliminary data.</text>
</comment>